<reference evidence="9 10" key="1">
    <citation type="submission" date="2019-09" db="EMBL/GenBank/DDBJ databases">
        <title>Draft genome sequence of Ginsengibacter sp. BR5-29.</title>
        <authorList>
            <person name="Im W.-T."/>
        </authorList>
    </citation>
    <scope>NUCLEOTIDE SEQUENCE [LARGE SCALE GENOMIC DNA]</scope>
    <source>
        <strain evidence="9 10">BR5-29</strain>
    </source>
</reference>
<dbReference type="AlphaFoldDB" id="A0A5J5IAH2"/>
<accession>A0A5J5IAH2</accession>
<evidence type="ECO:0000259" key="8">
    <source>
        <dbReference type="Pfam" id="PF12704"/>
    </source>
</evidence>
<feature type="domain" description="MacB-like periplasmic core" evidence="8">
    <location>
        <begin position="450"/>
        <end position="657"/>
    </location>
</feature>
<dbReference type="Pfam" id="PF12704">
    <property type="entry name" value="MacB_PCD"/>
    <property type="match status" value="2"/>
</dbReference>
<feature type="transmembrane region" description="Helical" evidence="6">
    <location>
        <begin position="394"/>
        <end position="418"/>
    </location>
</feature>
<feature type="transmembrane region" description="Helical" evidence="6">
    <location>
        <begin position="693"/>
        <end position="716"/>
    </location>
</feature>
<organism evidence="9 10">
    <name type="scientific">Ginsengibacter hankyongi</name>
    <dbReference type="NCBI Taxonomy" id="2607284"/>
    <lineage>
        <taxon>Bacteria</taxon>
        <taxon>Pseudomonadati</taxon>
        <taxon>Bacteroidota</taxon>
        <taxon>Chitinophagia</taxon>
        <taxon>Chitinophagales</taxon>
        <taxon>Chitinophagaceae</taxon>
        <taxon>Ginsengibacter</taxon>
    </lineage>
</organism>
<gene>
    <name evidence="9" type="ORF">FW778_21365</name>
</gene>
<dbReference type="InterPro" id="IPR025857">
    <property type="entry name" value="MacB_PCD"/>
</dbReference>
<feature type="transmembrane region" description="Helical" evidence="6">
    <location>
        <begin position="780"/>
        <end position="805"/>
    </location>
</feature>
<keyword evidence="5 6" id="KW-0472">Membrane</keyword>
<evidence type="ECO:0000256" key="5">
    <source>
        <dbReference type="ARBA" id="ARBA00023136"/>
    </source>
</evidence>
<protein>
    <submittedName>
        <fullName evidence="9">FtsX-like permease family protein</fullName>
    </submittedName>
</protein>
<dbReference type="Proteomes" id="UP000326903">
    <property type="component" value="Unassembled WGS sequence"/>
</dbReference>
<dbReference type="RefSeq" id="WP_150416931.1">
    <property type="nucleotide sequence ID" value="NZ_VYQF01000012.1"/>
</dbReference>
<feature type="transmembrane region" description="Helical" evidence="6">
    <location>
        <begin position="444"/>
        <end position="463"/>
    </location>
</feature>
<feature type="transmembrane region" description="Helical" evidence="6">
    <location>
        <begin position="300"/>
        <end position="325"/>
    </location>
</feature>
<feature type="transmembrane region" description="Helical" evidence="6">
    <location>
        <begin position="346"/>
        <end position="374"/>
    </location>
</feature>
<dbReference type="EMBL" id="VYQF01000012">
    <property type="protein sequence ID" value="KAA9035511.1"/>
    <property type="molecule type" value="Genomic_DNA"/>
</dbReference>
<keyword evidence="2" id="KW-1003">Cell membrane</keyword>
<dbReference type="Pfam" id="PF02687">
    <property type="entry name" value="FtsX"/>
    <property type="match status" value="2"/>
</dbReference>
<dbReference type="InterPro" id="IPR003838">
    <property type="entry name" value="ABC3_permease_C"/>
</dbReference>
<evidence type="ECO:0000256" key="4">
    <source>
        <dbReference type="ARBA" id="ARBA00022989"/>
    </source>
</evidence>
<feature type="transmembrane region" description="Helical" evidence="6">
    <location>
        <begin position="21"/>
        <end position="42"/>
    </location>
</feature>
<keyword evidence="10" id="KW-1185">Reference proteome</keyword>
<comment type="caution">
    <text evidence="9">The sequence shown here is derived from an EMBL/GenBank/DDBJ whole genome shotgun (WGS) entry which is preliminary data.</text>
</comment>
<evidence type="ECO:0000313" key="10">
    <source>
        <dbReference type="Proteomes" id="UP000326903"/>
    </source>
</evidence>
<dbReference type="PANTHER" id="PTHR30572:SF18">
    <property type="entry name" value="ABC-TYPE MACROLIDE FAMILY EXPORT SYSTEM PERMEASE COMPONENT 2"/>
    <property type="match status" value="1"/>
</dbReference>
<dbReference type="GO" id="GO:0005886">
    <property type="term" value="C:plasma membrane"/>
    <property type="evidence" value="ECO:0007669"/>
    <property type="project" value="UniProtKB-SubCell"/>
</dbReference>
<proteinExistence type="predicted"/>
<name>A0A5J5IAH2_9BACT</name>
<evidence type="ECO:0000256" key="3">
    <source>
        <dbReference type="ARBA" id="ARBA00022692"/>
    </source>
</evidence>
<evidence type="ECO:0000256" key="6">
    <source>
        <dbReference type="SAM" id="Phobius"/>
    </source>
</evidence>
<sequence length="819" mass="90729">MFKTYLKTAWRNVLKSKLFSIINVIGLSVGLTCCMLITLYIINETSYDSYQKNAANIYQLGTEFVGLGNFKKLPNTPAPMAEMMKANFPEIKQTTRVTALYGEDKTLLQYQQRPGEPMKSFYETKGLLADSTFFRMFTYNFIEGDPQTALNNPNTVVLSDDIANKLFGNEPALNKVIHISSSTNGDHDFLVTGVFKPIDKPSHVDGRFFMSMMGGKIADMIKDAGTNLVNNNIYFTYLQLDPNANVKRLESEFPAFIDKYAGKGLKDYGFGKKQFLVPLTKIHLDEDVKDNLTPGGSVTYLYILASIALFTLLIACINFMNLATAQSAKRSAEVGIRKVLGAERKFLITQFLGEAVLMSVFALLLAFAFTKMLLPLFNSVSGRQLSFEAGDNVLLIATFVALSVITGLIAGSYPAFYLSSFNPAKVLKGKFANSLAAVSLRKGLVVFQFVISIVLIIASVVIASQMKYLRSADLGFTKDQQIVIPLRSENAKKIYGSFKNDLLKQAGIANVGASMFYPGISNVSDNILYTDGKDMQQGKDIKMNYIDTRYLQSLNIKPLAGRLYSDSYFTEDTTGTMVINETAAKSFGFKDASQAVNQKLHTTYNGVTSNFNIIGVVKDFHYEDLHLPIGPYGFQLNTASLFNYMIVHIQSGDMNAALQSIGNTWHQLNATEPFDYSFLDKDFQKNYDAENRLAAIVGDFTIIAILISCLGLFGLATFSAEQRIKEIGVRKVLGASVTGIVTLLSKDFLKLVGIAIIIASPLAWFLMNKWLQSFAYRTPISWWVFVITAFIAMFIALVTISFQAIKAAVANPVKSLRTE</sequence>
<feature type="domain" description="ABC3 transporter permease C-terminal" evidence="7">
    <location>
        <begin position="306"/>
        <end position="423"/>
    </location>
</feature>
<feature type="domain" description="MacB-like periplasmic core" evidence="8">
    <location>
        <begin position="20"/>
        <end position="253"/>
    </location>
</feature>
<dbReference type="InterPro" id="IPR050250">
    <property type="entry name" value="Macrolide_Exporter_MacB"/>
</dbReference>
<keyword evidence="3 6" id="KW-0812">Transmembrane</keyword>
<feature type="transmembrane region" description="Helical" evidence="6">
    <location>
        <begin position="751"/>
        <end position="768"/>
    </location>
</feature>
<dbReference type="GO" id="GO:0022857">
    <property type="term" value="F:transmembrane transporter activity"/>
    <property type="evidence" value="ECO:0007669"/>
    <property type="project" value="TreeGrafter"/>
</dbReference>
<evidence type="ECO:0000313" key="9">
    <source>
        <dbReference type="EMBL" id="KAA9035511.1"/>
    </source>
</evidence>
<feature type="domain" description="ABC3 transporter permease C-terminal" evidence="7">
    <location>
        <begin position="700"/>
        <end position="808"/>
    </location>
</feature>
<evidence type="ECO:0000256" key="2">
    <source>
        <dbReference type="ARBA" id="ARBA00022475"/>
    </source>
</evidence>
<comment type="subcellular location">
    <subcellularLocation>
        <location evidence="1">Cell membrane</location>
        <topology evidence="1">Multi-pass membrane protein</topology>
    </subcellularLocation>
</comment>
<evidence type="ECO:0000256" key="1">
    <source>
        <dbReference type="ARBA" id="ARBA00004651"/>
    </source>
</evidence>
<dbReference type="PANTHER" id="PTHR30572">
    <property type="entry name" value="MEMBRANE COMPONENT OF TRANSPORTER-RELATED"/>
    <property type="match status" value="1"/>
</dbReference>
<evidence type="ECO:0000259" key="7">
    <source>
        <dbReference type="Pfam" id="PF02687"/>
    </source>
</evidence>
<keyword evidence="4 6" id="KW-1133">Transmembrane helix</keyword>